<keyword evidence="3" id="KW-1185">Reference proteome</keyword>
<gene>
    <name evidence="2" type="ORF">RAG0_12719</name>
</gene>
<keyword evidence="1" id="KW-1133">Transmembrane helix</keyword>
<dbReference type="EMBL" id="FJUX01000093">
    <property type="protein sequence ID" value="CZT07188.1"/>
    <property type="molecule type" value="Genomic_DNA"/>
</dbReference>
<dbReference type="AlphaFoldDB" id="A0A1E1L9E2"/>
<dbReference type="Proteomes" id="UP000178912">
    <property type="component" value="Unassembled WGS sequence"/>
</dbReference>
<evidence type="ECO:0000256" key="1">
    <source>
        <dbReference type="SAM" id="Phobius"/>
    </source>
</evidence>
<proteinExistence type="predicted"/>
<reference evidence="3" key="1">
    <citation type="submission" date="2016-03" db="EMBL/GenBank/DDBJ databases">
        <authorList>
            <person name="Guldener U."/>
        </authorList>
    </citation>
    <scope>NUCLEOTIDE SEQUENCE [LARGE SCALE GENOMIC DNA]</scope>
    <source>
        <strain evidence="3">04CH-RAC-A.6.1</strain>
    </source>
</reference>
<keyword evidence="1" id="KW-0812">Transmembrane</keyword>
<feature type="transmembrane region" description="Helical" evidence="1">
    <location>
        <begin position="194"/>
        <end position="219"/>
    </location>
</feature>
<keyword evidence="1" id="KW-0472">Membrane</keyword>
<evidence type="ECO:0000313" key="2">
    <source>
        <dbReference type="EMBL" id="CZT07188.1"/>
    </source>
</evidence>
<sequence>MYLLKAATAGPVLRQATEIVFPSACCSPQCPWCRTEVAKSDGATTSCVANSSFITNCGACQQRILTYNIETGRTEMSTQLEVVLISVINLCSNTTVAPQVLALQSQAARISRMGIMLASATSSSTTSITLSTKGSVNNPSSQSVLATAIWAAEFSSSKAAASTFSLRIASSTSIALSAAESTQPLHSSWVAGPVIGSVFGLSTVIVVIFVARIWVLVWIR</sequence>
<evidence type="ECO:0000313" key="3">
    <source>
        <dbReference type="Proteomes" id="UP000178912"/>
    </source>
</evidence>
<dbReference type="OrthoDB" id="5414836at2759"/>
<accession>A0A1E1L9E2</accession>
<protein>
    <submittedName>
        <fullName evidence="2">Uncharacterized protein</fullName>
    </submittedName>
</protein>
<organism evidence="2 3">
    <name type="scientific">Rhynchosporium agropyri</name>
    <dbReference type="NCBI Taxonomy" id="914238"/>
    <lineage>
        <taxon>Eukaryota</taxon>
        <taxon>Fungi</taxon>
        <taxon>Dikarya</taxon>
        <taxon>Ascomycota</taxon>
        <taxon>Pezizomycotina</taxon>
        <taxon>Leotiomycetes</taxon>
        <taxon>Helotiales</taxon>
        <taxon>Ploettnerulaceae</taxon>
        <taxon>Rhynchosporium</taxon>
    </lineage>
</organism>
<name>A0A1E1L9E2_9HELO</name>